<feature type="non-terminal residue" evidence="7">
    <location>
        <position position="1"/>
    </location>
</feature>
<name>A0AAV2R7V3_MEGNR</name>
<dbReference type="GO" id="GO:0008270">
    <property type="term" value="F:zinc ion binding"/>
    <property type="evidence" value="ECO:0007669"/>
    <property type="project" value="UniProtKB-KW"/>
</dbReference>
<evidence type="ECO:0000256" key="1">
    <source>
        <dbReference type="ARBA" id="ARBA00022723"/>
    </source>
</evidence>
<dbReference type="Pfam" id="PF00097">
    <property type="entry name" value="zf-C3HC4"/>
    <property type="match status" value="1"/>
</dbReference>
<dbReference type="PANTHER" id="PTHR25462:SF296">
    <property type="entry name" value="MEIOTIC P26, ISOFORM F"/>
    <property type="match status" value="1"/>
</dbReference>
<reference evidence="7 8" key="1">
    <citation type="submission" date="2024-05" db="EMBL/GenBank/DDBJ databases">
        <authorList>
            <person name="Wallberg A."/>
        </authorList>
    </citation>
    <scope>NUCLEOTIDE SEQUENCE [LARGE SCALE GENOMIC DNA]</scope>
</reference>
<dbReference type="InterPro" id="IPR001841">
    <property type="entry name" value="Znf_RING"/>
</dbReference>
<dbReference type="PROSITE" id="PS00518">
    <property type="entry name" value="ZF_RING_1"/>
    <property type="match status" value="1"/>
</dbReference>
<dbReference type="EMBL" id="CAXKWB010016540">
    <property type="protein sequence ID" value="CAL4116477.1"/>
    <property type="molecule type" value="Genomic_DNA"/>
</dbReference>
<comment type="caution">
    <text evidence="7">The sequence shown here is derived from an EMBL/GenBank/DDBJ whole genome shotgun (WGS) entry which is preliminary data.</text>
</comment>
<dbReference type="InterPro" id="IPR018957">
    <property type="entry name" value="Znf_C3HC4_RING-type"/>
</dbReference>
<dbReference type="AlphaFoldDB" id="A0AAV2R7V3"/>
<evidence type="ECO:0000256" key="3">
    <source>
        <dbReference type="ARBA" id="ARBA00022833"/>
    </source>
</evidence>
<dbReference type="Gene3D" id="3.30.160.60">
    <property type="entry name" value="Classic Zinc Finger"/>
    <property type="match status" value="1"/>
</dbReference>
<feature type="domain" description="RING-type" evidence="6">
    <location>
        <begin position="5"/>
        <end position="48"/>
    </location>
</feature>
<keyword evidence="8" id="KW-1185">Reference proteome</keyword>
<proteinExistence type="predicted"/>
<evidence type="ECO:0000256" key="5">
    <source>
        <dbReference type="SAM" id="Coils"/>
    </source>
</evidence>
<dbReference type="Gene3D" id="3.30.40.10">
    <property type="entry name" value="Zinc/RING finger domain, C3HC4 (zinc finger)"/>
    <property type="match status" value="1"/>
</dbReference>
<dbReference type="Proteomes" id="UP001497623">
    <property type="component" value="Unassembled WGS sequence"/>
</dbReference>
<accession>A0AAV2R7V3</accession>
<evidence type="ECO:0000313" key="7">
    <source>
        <dbReference type="EMBL" id="CAL4116477.1"/>
    </source>
</evidence>
<dbReference type="SUPFAM" id="SSF57845">
    <property type="entry name" value="B-box zinc-binding domain"/>
    <property type="match status" value="1"/>
</dbReference>
<dbReference type="InterPro" id="IPR013083">
    <property type="entry name" value="Znf_RING/FYVE/PHD"/>
</dbReference>
<evidence type="ECO:0000256" key="2">
    <source>
        <dbReference type="ARBA" id="ARBA00022771"/>
    </source>
</evidence>
<dbReference type="SUPFAM" id="SSF57850">
    <property type="entry name" value="RING/U-box"/>
    <property type="match status" value="1"/>
</dbReference>
<feature type="coiled-coil region" evidence="5">
    <location>
        <begin position="140"/>
        <end position="230"/>
    </location>
</feature>
<gene>
    <name evidence="7" type="ORF">MNOR_LOCUS20984</name>
</gene>
<dbReference type="InterPro" id="IPR017907">
    <property type="entry name" value="Znf_RING_CS"/>
</dbReference>
<sequence>DKMQCSICDGKFDDATHRPRSLPCGHGFCTLCIDSYIHLGKKSCPVCRYEHGANSATNLPINFLLEELLHKVNISASQRHISDTSTEVANLVMCPKHKGIPLYFHCNSHNVKVCHSCAVIDHPPTSCNLISLDDHINMLKESLIVKVQKQNELLKDTEKDLETLLMENLVYLSDQKMKKKHLESEIKLLHSKIDGINQEIVDKENCRDHVNKSTENCQEKQKSLEIMENNLRSASSFQDIIKQCEMANTEILQTREWEKTLRRQLSMRKDEYAQGEMRVYSESGRFFVRRK</sequence>
<keyword evidence="5" id="KW-0175">Coiled coil</keyword>
<evidence type="ECO:0000313" key="8">
    <source>
        <dbReference type="Proteomes" id="UP001497623"/>
    </source>
</evidence>
<keyword evidence="1" id="KW-0479">Metal-binding</keyword>
<dbReference type="PANTHER" id="PTHR25462">
    <property type="entry name" value="BONUS, ISOFORM C-RELATED"/>
    <property type="match status" value="1"/>
</dbReference>
<keyword evidence="2 4" id="KW-0863">Zinc-finger</keyword>
<protein>
    <recommendedName>
        <fullName evidence="6">RING-type domain-containing protein</fullName>
    </recommendedName>
</protein>
<evidence type="ECO:0000259" key="6">
    <source>
        <dbReference type="PROSITE" id="PS50089"/>
    </source>
</evidence>
<dbReference type="PROSITE" id="PS50089">
    <property type="entry name" value="ZF_RING_2"/>
    <property type="match status" value="1"/>
</dbReference>
<evidence type="ECO:0000256" key="4">
    <source>
        <dbReference type="PROSITE-ProRule" id="PRU00175"/>
    </source>
</evidence>
<dbReference type="SMART" id="SM00184">
    <property type="entry name" value="RING"/>
    <property type="match status" value="1"/>
</dbReference>
<organism evidence="7 8">
    <name type="scientific">Meganyctiphanes norvegica</name>
    <name type="common">Northern krill</name>
    <name type="synonym">Thysanopoda norvegica</name>
    <dbReference type="NCBI Taxonomy" id="48144"/>
    <lineage>
        <taxon>Eukaryota</taxon>
        <taxon>Metazoa</taxon>
        <taxon>Ecdysozoa</taxon>
        <taxon>Arthropoda</taxon>
        <taxon>Crustacea</taxon>
        <taxon>Multicrustacea</taxon>
        <taxon>Malacostraca</taxon>
        <taxon>Eumalacostraca</taxon>
        <taxon>Eucarida</taxon>
        <taxon>Euphausiacea</taxon>
        <taxon>Euphausiidae</taxon>
        <taxon>Meganyctiphanes</taxon>
    </lineage>
</organism>
<keyword evidence="3" id="KW-0862">Zinc</keyword>
<dbReference type="InterPro" id="IPR047153">
    <property type="entry name" value="TRIM45/56/19-like"/>
</dbReference>